<proteinExistence type="predicted"/>
<dbReference type="PANTHER" id="PTHR30204:SF90">
    <property type="entry name" value="HTH-TYPE TRANSCRIPTIONAL ACTIVATOR MTA"/>
    <property type="match status" value="1"/>
</dbReference>
<dbReference type="AlphaFoldDB" id="D6TUR8"/>
<evidence type="ECO:0000313" key="6">
    <source>
        <dbReference type="EMBL" id="EFH85244.1"/>
    </source>
</evidence>
<dbReference type="InParanoid" id="D6TUR8"/>
<dbReference type="STRING" id="485913.Krac_6426"/>
<organism evidence="6 7">
    <name type="scientific">Ktedonobacter racemifer DSM 44963</name>
    <dbReference type="NCBI Taxonomy" id="485913"/>
    <lineage>
        <taxon>Bacteria</taxon>
        <taxon>Bacillati</taxon>
        <taxon>Chloroflexota</taxon>
        <taxon>Ktedonobacteria</taxon>
        <taxon>Ktedonobacterales</taxon>
        <taxon>Ktedonobacteraceae</taxon>
        <taxon>Ktedonobacter</taxon>
    </lineage>
</organism>
<dbReference type="Pfam" id="PF07739">
    <property type="entry name" value="TipAS"/>
    <property type="match status" value="1"/>
</dbReference>
<dbReference type="InterPro" id="IPR012925">
    <property type="entry name" value="TipAS_dom"/>
</dbReference>
<keyword evidence="7" id="KW-1185">Reference proteome</keyword>
<protein>
    <submittedName>
        <fullName evidence="6">Transcriptional regulator, MerR family</fullName>
    </submittedName>
</protein>
<reference evidence="6 7" key="1">
    <citation type="journal article" date="2011" name="Stand. Genomic Sci.">
        <title>Non-contiguous finished genome sequence and contextual data of the filamentous soil bacterium Ktedonobacter racemifer type strain (SOSP1-21).</title>
        <authorList>
            <person name="Chang Y.J."/>
            <person name="Land M."/>
            <person name="Hauser L."/>
            <person name="Chertkov O."/>
            <person name="Del Rio T.G."/>
            <person name="Nolan M."/>
            <person name="Copeland A."/>
            <person name="Tice H."/>
            <person name="Cheng J.F."/>
            <person name="Lucas S."/>
            <person name="Han C."/>
            <person name="Goodwin L."/>
            <person name="Pitluck S."/>
            <person name="Ivanova N."/>
            <person name="Ovchinikova G."/>
            <person name="Pati A."/>
            <person name="Chen A."/>
            <person name="Palaniappan K."/>
            <person name="Mavromatis K."/>
            <person name="Liolios K."/>
            <person name="Brettin T."/>
            <person name="Fiebig A."/>
            <person name="Rohde M."/>
            <person name="Abt B."/>
            <person name="Goker M."/>
            <person name="Detter J.C."/>
            <person name="Woyke T."/>
            <person name="Bristow J."/>
            <person name="Eisen J.A."/>
            <person name="Markowitz V."/>
            <person name="Hugenholtz P."/>
            <person name="Kyrpides N.C."/>
            <person name="Klenk H.P."/>
            <person name="Lapidus A."/>
        </authorList>
    </citation>
    <scope>NUCLEOTIDE SEQUENCE [LARGE SCALE GENOMIC DNA]</scope>
    <source>
        <strain evidence="7">DSM 44963</strain>
    </source>
</reference>
<dbReference type="GO" id="GO:0003677">
    <property type="term" value="F:DNA binding"/>
    <property type="evidence" value="ECO:0007669"/>
    <property type="project" value="UniProtKB-KW"/>
</dbReference>
<keyword evidence="1" id="KW-0805">Transcription regulation</keyword>
<name>D6TUR8_KTERA</name>
<keyword evidence="4" id="KW-0804">Transcription</keyword>
<dbReference type="PANTHER" id="PTHR30204">
    <property type="entry name" value="REDOX-CYCLING DRUG-SENSING TRANSCRIPTIONAL ACTIVATOR SOXR"/>
    <property type="match status" value="1"/>
</dbReference>
<evidence type="ECO:0000256" key="1">
    <source>
        <dbReference type="ARBA" id="ARBA00023015"/>
    </source>
</evidence>
<dbReference type="SUPFAM" id="SSF46955">
    <property type="entry name" value="Putative DNA-binding domain"/>
    <property type="match status" value="1"/>
</dbReference>
<sequence length="251" mass="29639">MSYTVKQLAKVAGVTVRTLHYYDAIGLLKPSRVKENGYRCYEEKELVKLQQILFFRELEFPLDDIVQLLNTPEYDTLEALADQKTLLEMKRARLDGLLETIDNTMKRLKEGGKMSTDELFTSFTDRQIEQYKEEVKGKWGMTDVYKQSAERTKKWTKENFERIKDEGQAITLALSKVMEKEVAHAEVQAQIERHFQHINQFYDCSYEMYRALGNMYSEDRRFADNYNMVAPHLAEFMRDAIAYYCSQHKKE</sequence>
<dbReference type="EMBL" id="ADVG01000003">
    <property type="protein sequence ID" value="EFH85244.1"/>
    <property type="molecule type" value="Genomic_DNA"/>
</dbReference>
<evidence type="ECO:0000256" key="3">
    <source>
        <dbReference type="ARBA" id="ARBA00023159"/>
    </source>
</evidence>
<dbReference type="InterPro" id="IPR000551">
    <property type="entry name" value="MerR-type_HTH_dom"/>
</dbReference>
<dbReference type="PRINTS" id="PR00040">
    <property type="entry name" value="HTHMERR"/>
</dbReference>
<dbReference type="RefSeq" id="WP_007917384.1">
    <property type="nucleotide sequence ID" value="NZ_ADVG01000003.1"/>
</dbReference>
<dbReference type="CDD" id="cd01106">
    <property type="entry name" value="HTH_TipAL-Mta"/>
    <property type="match status" value="1"/>
</dbReference>
<dbReference type="FunCoup" id="D6TUR8">
    <property type="interactions" value="75"/>
</dbReference>
<evidence type="ECO:0000259" key="5">
    <source>
        <dbReference type="PROSITE" id="PS50937"/>
    </source>
</evidence>
<dbReference type="PROSITE" id="PS50937">
    <property type="entry name" value="HTH_MERR_2"/>
    <property type="match status" value="1"/>
</dbReference>
<dbReference type="SMART" id="SM00422">
    <property type="entry name" value="HTH_MERR"/>
    <property type="match status" value="1"/>
</dbReference>
<dbReference type="Pfam" id="PF13411">
    <property type="entry name" value="MerR_1"/>
    <property type="match status" value="1"/>
</dbReference>
<keyword evidence="2" id="KW-0238">DNA-binding</keyword>
<dbReference type="SUPFAM" id="SSF89082">
    <property type="entry name" value="Antibiotic binding domain of TipA-like multidrug resistance regulators"/>
    <property type="match status" value="1"/>
</dbReference>
<comment type="caution">
    <text evidence="6">The sequence shown here is derived from an EMBL/GenBank/DDBJ whole genome shotgun (WGS) entry which is preliminary data.</text>
</comment>
<dbReference type="InterPro" id="IPR009061">
    <property type="entry name" value="DNA-bd_dom_put_sf"/>
</dbReference>
<gene>
    <name evidence="6" type="ORF">Krac_6426</name>
</gene>
<keyword evidence="3" id="KW-0010">Activator</keyword>
<evidence type="ECO:0000313" key="7">
    <source>
        <dbReference type="Proteomes" id="UP000004508"/>
    </source>
</evidence>
<evidence type="ECO:0000256" key="2">
    <source>
        <dbReference type="ARBA" id="ARBA00023125"/>
    </source>
</evidence>
<dbReference type="Gene3D" id="1.10.1660.10">
    <property type="match status" value="1"/>
</dbReference>
<dbReference type="OrthoDB" id="9814833at2"/>
<dbReference type="InterPro" id="IPR047057">
    <property type="entry name" value="MerR_fam"/>
</dbReference>
<dbReference type="Proteomes" id="UP000004508">
    <property type="component" value="Unassembled WGS sequence"/>
</dbReference>
<accession>D6TUR8</accession>
<evidence type="ECO:0000256" key="4">
    <source>
        <dbReference type="ARBA" id="ARBA00023163"/>
    </source>
</evidence>
<feature type="domain" description="HTH merR-type" evidence="5">
    <location>
        <begin position="1"/>
        <end position="71"/>
    </location>
</feature>
<dbReference type="InterPro" id="IPR036244">
    <property type="entry name" value="TipA-like_antibiotic-bd"/>
</dbReference>
<dbReference type="Gene3D" id="1.10.490.50">
    <property type="entry name" value="Antibiotic binding domain of TipA-like multidrug resistance regulators"/>
    <property type="match status" value="1"/>
</dbReference>
<dbReference type="GO" id="GO:0003700">
    <property type="term" value="F:DNA-binding transcription factor activity"/>
    <property type="evidence" value="ECO:0007669"/>
    <property type="project" value="InterPro"/>
</dbReference>
<dbReference type="eggNOG" id="COG0789">
    <property type="taxonomic scope" value="Bacteria"/>
</dbReference>